<evidence type="ECO:0000313" key="2">
    <source>
        <dbReference type="EMBL" id="MDR4308270.1"/>
    </source>
</evidence>
<evidence type="ECO:0000259" key="1">
    <source>
        <dbReference type="Pfam" id="PF07411"/>
    </source>
</evidence>
<dbReference type="PANTHER" id="PTHR40606">
    <property type="match status" value="1"/>
</dbReference>
<dbReference type="InterPro" id="IPR036913">
    <property type="entry name" value="YegP-like_sf"/>
</dbReference>
<dbReference type="EMBL" id="JADBEO010000045">
    <property type="protein sequence ID" value="MDR4308270.1"/>
    <property type="molecule type" value="Genomic_DNA"/>
</dbReference>
<dbReference type="PANTHER" id="PTHR40606:SF1">
    <property type="entry name" value="UPF0339 PROTEIN YEGP"/>
    <property type="match status" value="1"/>
</dbReference>
<dbReference type="InterPro" id="IPR010879">
    <property type="entry name" value="DUF1508"/>
</dbReference>
<organism evidence="2 3">
    <name type="scientific">Chelatococcus sambhunathii</name>
    <dbReference type="NCBI Taxonomy" id="363953"/>
    <lineage>
        <taxon>Bacteria</taxon>
        <taxon>Pseudomonadati</taxon>
        <taxon>Pseudomonadota</taxon>
        <taxon>Alphaproteobacteria</taxon>
        <taxon>Hyphomicrobiales</taxon>
        <taxon>Chelatococcaceae</taxon>
        <taxon>Chelatococcus</taxon>
    </lineage>
</organism>
<proteinExistence type="predicted"/>
<protein>
    <submittedName>
        <fullName evidence="2">DUF1508 domain-containing protein</fullName>
    </submittedName>
</protein>
<evidence type="ECO:0000313" key="3">
    <source>
        <dbReference type="Proteomes" id="UP001181622"/>
    </source>
</evidence>
<dbReference type="InterPro" id="IPR051141">
    <property type="entry name" value="UPF0339_domain"/>
</dbReference>
<feature type="domain" description="DUF1508" evidence="1">
    <location>
        <begin position="10"/>
        <end position="56"/>
    </location>
</feature>
<dbReference type="SUPFAM" id="SSF160113">
    <property type="entry name" value="YegP-like"/>
    <property type="match status" value="1"/>
</dbReference>
<sequence length="58" mass="6472">MAKFKIKKSSNGQYFWVFVADNGEPICTSETYTRKESALNSIRVVKEKAAGAAVEEQD</sequence>
<dbReference type="Pfam" id="PF07411">
    <property type="entry name" value="DUF1508"/>
    <property type="match status" value="1"/>
</dbReference>
<comment type="caution">
    <text evidence="2">The sequence shown here is derived from an EMBL/GenBank/DDBJ whole genome shotgun (WGS) entry which is preliminary data.</text>
</comment>
<dbReference type="Proteomes" id="UP001181622">
    <property type="component" value="Unassembled WGS sequence"/>
</dbReference>
<dbReference type="RefSeq" id="WP_309393878.1">
    <property type="nucleotide sequence ID" value="NZ_JADBEO010000045.1"/>
</dbReference>
<dbReference type="Gene3D" id="3.30.160.160">
    <property type="entry name" value="YegP-like"/>
    <property type="match status" value="1"/>
</dbReference>
<name>A0ABU1DK57_9HYPH</name>
<keyword evidence="3" id="KW-1185">Reference proteome</keyword>
<reference evidence="2" key="1">
    <citation type="submission" date="2020-10" db="EMBL/GenBank/DDBJ databases">
        <authorList>
            <person name="Abbas A."/>
            <person name="Razzaq R."/>
            <person name="Waqas M."/>
            <person name="Abbas N."/>
            <person name="Nielsen T.K."/>
            <person name="Hansen L.H."/>
            <person name="Hussain S."/>
            <person name="Shahid M."/>
        </authorList>
    </citation>
    <scope>NUCLEOTIDE SEQUENCE</scope>
    <source>
        <strain evidence="2">S14</strain>
    </source>
</reference>
<accession>A0ABU1DK57</accession>
<gene>
    <name evidence="2" type="ORF">IHQ68_16755</name>
</gene>